<dbReference type="Pfam" id="PF03567">
    <property type="entry name" value="Sulfotransfer_2"/>
    <property type="match status" value="1"/>
</dbReference>
<keyword evidence="6" id="KW-0472">Membrane</keyword>
<proteinExistence type="predicted"/>
<evidence type="ECO:0000256" key="7">
    <source>
        <dbReference type="ARBA" id="ARBA00023180"/>
    </source>
</evidence>
<evidence type="ECO:0000256" key="2">
    <source>
        <dbReference type="ARBA" id="ARBA00022679"/>
    </source>
</evidence>
<reference evidence="8 9" key="1">
    <citation type="submission" date="2018-05" db="EMBL/GenBank/DDBJ databases">
        <title>Genomic Encyclopedia of Type Strains, Phase IV (KMG-IV): sequencing the most valuable type-strain genomes for metagenomic binning, comparative biology and taxonomic classification.</title>
        <authorList>
            <person name="Goeker M."/>
        </authorList>
    </citation>
    <scope>NUCLEOTIDE SEQUENCE [LARGE SCALE GENOMIC DNA]</scope>
    <source>
        <strain evidence="8 9">DSM 16097</strain>
    </source>
</reference>
<evidence type="ECO:0000256" key="3">
    <source>
        <dbReference type="ARBA" id="ARBA00022692"/>
    </source>
</evidence>
<dbReference type="InterPro" id="IPR018011">
    <property type="entry name" value="Carb_sulfotrans_8-10"/>
</dbReference>
<evidence type="ECO:0000313" key="9">
    <source>
        <dbReference type="Proteomes" id="UP000245708"/>
    </source>
</evidence>
<comment type="subcellular location">
    <subcellularLocation>
        <location evidence="1">Golgi apparatus membrane</location>
        <topology evidence="1">Single-pass type II membrane protein</topology>
    </subcellularLocation>
</comment>
<dbReference type="GO" id="GO:0008146">
    <property type="term" value="F:sulfotransferase activity"/>
    <property type="evidence" value="ECO:0007669"/>
    <property type="project" value="InterPro"/>
</dbReference>
<evidence type="ECO:0000256" key="5">
    <source>
        <dbReference type="ARBA" id="ARBA00023034"/>
    </source>
</evidence>
<dbReference type="InterPro" id="IPR005331">
    <property type="entry name" value="Sulfotransferase"/>
</dbReference>
<gene>
    <name evidence="8" type="ORF">C7455_1198</name>
</gene>
<dbReference type="GO" id="GO:0016051">
    <property type="term" value="P:carbohydrate biosynthetic process"/>
    <property type="evidence" value="ECO:0007669"/>
    <property type="project" value="InterPro"/>
</dbReference>
<accession>A0A316G3C2</accession>
<comment type="caution">
    <text evidence="8">The sequence shown here is derived from an EMBL/GenBank/DDBJ whole genome shotgun (WGS) entry which is preliminary data.</text>
</comment>
<evidence type="ECO:0000256" key="6">
    <source>
        <dbReference type="ARBA" id="ARBA00023136"/>
    </source>
</evidence>
<keyword evidence="4" id="KW-1133">Transmembrane helix</keyword>
<organism evidence="8 9">
    <name type="scientific">Roseicyclus mahoneyensis</name>
    <dbReference type="NCBI Taxonomy" id="164332"/>
    <lineage>
        <taxon>Bacteria</taxon>
        <taxon>Pseudomonadati</taxon>
        <taxon>Pseudomonadota</taxon>
        <taxon>Alphaproteobacteria</taxon>
        <taxon>Rhodobacterales</taxon>
        <taxon>Roseobacteraceae</taxon>
        <taxon>Roseicyclus</taxon>
    </lineage>
</organism>
<keyword evidence="7" id="KW-0325">Glycoprotein</keyword>
<dbReference type="OrthoDB" id="288532at2"/>
<keyword evidence="5" id="KW-0333">Golgi apparatus</keyword>
<dbReference type="PANTHER" id="PTHR12137">
    <property type="entry name" value="CARBOHYDRATE SULFOTRANSFERASE"/>
    <property type="match status" value="1"/>
</dbReference>
<dbReference type="GO" id="GO:0016020">
    <property type="term" value="C:membrane"/>
    <property type="evidence" value="ECO:0007669"/>
    <property type="project" value="InterPro"/>
</dbReference>
<dbReference type="RefSeq" id="WP_109671109.1">
    <property type="nucleotide sequence ID" value="NZ_QGGW01000019.1"/>
</dbReference>
<dbReference type="InterPro" id="IPR027417">
    <property type="entry name" value="P-loop_NTPase"/>
</dbReference>
<dbReference type="AlphaFoldDB" id="A0A316G3C2"/>
<evidence type="ECO:0000313" key="8">
    <source>
        <dbReference type="EMBL" id="PWK55123.1"/>
    </source>
</evidence>
<dbReference type="Proteomes" id="UP000245708">
    <property type="component" value="Unassembled WGS sequence"/>
</dbReference>
<dbReference type="SUPFAM" id="SSF52540">
    <property type="entry name" value="P-loop containing nucleoside triphosphate hydrolases"/>
    <property type="match status" value="1"/>
</dbReference>
<keyword evidence="2 8" id="KW-0808">Transferase</keyword>
<protein>
    <submittedName>
        <fullName evidence="8">Sulfotransferase family protein</fullName>
    </submittedName>
</protein>
<dbReference type="Gene3D" id="3.40.50.300">
    <property type="entry name" value="P-loop containing nucleotide triphosphate hydrolases"/>
    <property type="match status" value="1"/>
</dbReference>
<keyword evidence="9" id="KW-1185">Reference proteome</keyword>
<keyword evidence="3" id="KW-0812">Transmembrane</keyword>
<evidence type="ECO:0000256" key="1">
    <source>
        <dbReference type="ARBA" id="ARBA00004323"/>
    </source>
</evidence>
<name>A0A316G3C2_9RHOB</name>
<sequence>MISHHHQTLFVHIPKCGGQSIEHAFLNAMGLTWKNRAPLLLRPRVEGEIAPPRLAHLLLEEYVNNCYISNALYRNYFKFAVVRNPYDRLVSLYHYLNLFEHKGLNAFVQENLTSILKPTHPSHWFFRPQVDYLQSPAGQSGLDAVYRLESLKQAWLEIAEKAALGAVELPHVNKSHSRVGGAKETLSETSREIIRSAYSADFKKFSDYS</sequence>
<dbReference type="EMBL" id="QGGW01000019">
    <property type="protein sequence ID" value="PWK55123.1"/>
    <property type="molecule type" value="Genomic_DNA"/>
</dbReference>
<dbReference type="PANTHER" id="PTHR12137:SF54">
    <property type="entry name" value="CARBOHYDRATE SULFOTRANSFERASE"/>
    <property type="match status" value="1"/>
</dbReference>
<evidence type="ECO:0000256" key="4">
    <source>
        <dbReference type="ARBA" id="ARBA00022989"/>
    </source>
</evidence>